<dbReference type="AlphaFoldDB" id="A0A0C4DNY2"/>
<dbReference type="InterPro" id="IPR013094">
    <property type="entry name" value="AB_hydrolase_3"/>
</dbReference>
<dbReference type="EnsemblFungi" id="MAPG_01531T0">
    <property type="protein sequence ID" value="MAPG_01531T0"/>
    <property type="gene ID" value="MAPG_01531"/>
</dbReference>
<dbReference type="Proteomes" id="UP000011715">
    <property type="component" value="Unassembled WGS sequence"/>
</dbReference>
<proteinExistence type="predicted"/>
<dbReference type="VEuPathDB" id="FungiDB:MAPG_01531"/>
<evidence type="ECO:0000313" key="3">
    <source>
        <dbReference type="EMBL" id="KLU82459.1"/>
    </source>
</evidence>
<sequence length="187" mass="19772">MRRILAPPLRTWPSGSARQGRLRGRGLAAGALAGGRVRVNPARIVVGGISAGGGVAANAALLGRDRGLNRPLAAQLLRHPTLDDCTSLAPDDRMRPYLIWTAENSELAWLPYLAGSGRCATAARAEDVSGLPPTFIGVGSLDLFRDEGVAYAARLARTGVAVEFHLYLEVPHGFKGAALGIRQAREM</sequence>
<accession>A0A0C4DNY2</accession>
<evidence type="ECO:0000313" key="4">
    <source>
        <dbReference type="EnsemblFungi" id="MAPG_01531T0"/>
    </source>
</evidence>
<dbReference type="PANTHER" id="PTHR48081">
    <property type="entry name" value="AB HYDROLASE SUPERFAMILY PROTEIN C4A8.06C"/>
    <property type="match status" value="1"/>
</dbReference>
<reference evidence="4" key="5">
    <citation type="submission" date="2015-06" db="UniProtKB">
        <authorList>
            <consortium name="EnsemblFungi"/>
        </authorList>
    </citation>
    <scope>IDENTIFICATION</scope>
    <source>
        <strain evidence="4">ATCC 64411</strain>
    </source>
</reference>
<evidence type="ECO:0000259" key="2">
    <source>
        <dbReference type="Pfam" id="PF07859"/>
    </source>
</evidence>
<evidence type="ECO:0000313" key="5">
    <source>
        <dbReference type="Proteomes" id="UP000011715"/>
    </source>
</evidence>
<gene>
    <name evidence="3" type="ORF">MAPG_01531</name>
</gene>
<dbReference type="OrthoDB" id="408631at2759"/>
<dbReference type="SUPFAM" id="SSF53474">
    <property type="entry name" value="alpha/beta-Hydrolases"/>
    <property type="match status" value="1"/>
</dbReference>
<reference evidence="4" key="4">
    <citation type="journal article" date="2015" name="G3 (Bethesda)">
        <title>Genome sequences of three phytopathogenic species of the Magnaporthaceae family of fungi.</title>
        <authorList>
            <person name="Okagaki L.H."/>
            <person name="Nunes C.C."/>
            <person name="Sailsbery J."/>
            <person name="Clay B."/>
            <person name="Brown D."/>
            <person name="John T."/>
            <person name="Oh Y."/>
            <person name="Young N."/>
            <person name="Fitzgerald M."/>
            <person name="Haas B.J."/>
            <person name="Zeng Q."/>
            <person name="Young S."/>
            <person name="Adiconis X."/>
            <person name="Fan L."/>
            <person name="Levin J.Z."/>
            <person name="Mitchell T.K."/>
            <person name="Okubara P.A."/>
            <person name="Farman M.L."/>
            <person name="Kohn L.M."/>
            <person name="Birren B."/>
            <person name="Ma L.-J."/>
            <person name="Dean R.A."/>
        </authorList>
    </citation>
    <scope>NUCLEOTIDE SEQUENCE</scope>
    <source>
        <strain evidence="4">ATCC 64411 / 73-15</strain>
    </source>
</reference>
<dbReference type="Pfam" id="PF07859">
    <property type="entry name" value="Abhydrolase_3"/>
    <property type="match status" value="1"/>
</dbReference>
<dbReference type="InterPro" id="IPR050300">
    <property type="entry name" value="GDXG_lipolytic_enzyme"/>
</dbReference>
<keyword evidence="1" id="KW-0378">Hydrolase</keyword>
<reference evidence="5" key="2">
    <citation type="submission" date="2010-05" db="EMBL/GenBank/DDBJ databases">
        <title>The genome sequence of Magnaporthe poae strain ATCC 64411.</title>
        <authorList>
            <person name="Ma L.-J."/>
            <person name="Dead R."/>
            <person name="Young S."/>
            <person name="Zeng Q."/>
            <person name="Koehrsen M."/>
            <person name="Alvarado L."/>
            <person name="Berlin A."/>
            <person name="Chapman S.B."/>
            <person name="Chen Z."/>
            <person name="Freedman E."/>
            <person name="Gellesch M."/>
            <person name="Goldberg J."/>
            <person name="Griggs A."/>
            <person name="Gujja S."/>
            <person name="Heilman E.R."/>
            <person name="Heiman D."/>
            <person name="Hepburn T."/>
            <person name="Howarth C."/>
            <person name="Jen D."/>
            <person name="Larson L."/>
            <person name="Mehta T."/>
            <person name="Neiman D."/>
            <person name="Pearson M."/>
            <person name="Roberts A."/>
            <person name="Saif S."/>
            <person name="Shea T."/>
            <person name="Shenoy N."/>
            <person name="Sisk P."/>
            <person name="Stolte C."/>
            <person name="Sykes S."/>
            <person name="Walk T."/>
            <person name="White J."/>
            <person name="Yandava C."/>
            <person name="Haas B."/>
            <person name="Nusbaum C."/>
            <person name="Birren B."/>
        </authorList>
    </citation>
    <scope>NUCLEOTIDE SEQUENCE [LARGE SCALE GENOMIC DNA]</scope>
    <source>
        <strain evidence="5">ATCC 64411 / 73-15</strain>
    </source>
</reference>
<reference evidence="3" key="3">
    <citation type="submission" date="2011-03" db="EMBL/GenBank/DDBJ databases">
        <title>Annotation of Magnaporthe poae ATCC 64411.</title>
        <authorList>
            <person name="Ma L.-J."/>
            <person name="Dead R."/>
            <person name="Young S.K."/>
            <person name="Zeng Q."/>
            <person name="Gargeya S."/>
            <person name="Fitzgerald M."/>
            <person name="Haas B."/>
            <person name="Abouelleil A."/>
            <person name="Alvarado L."/>
            <person name="Arachchi H.M."/>
            <person name="Berlin A."/>
            <person name="Brown A."/>
            <person name="Chapman S.B."/>
            <person name="Chen Z."/>
            <person name="Dunbar C."/>
            <person name="Freedman E."/>
            <person name="Gearin G."/>
            <person name="Gellesch M."/>
            <person name="Goldberg J."/>
            <person name="Griggs A."/>
            <person name="Gujja S."/>
            <person name="Heiman D."/>
            <person name="Howarth C."/>
            <person name="Larson L."/>
            <person name="Lui A."/>
            <person name="MacDonald P.J.P."/>
            <person name="Mehta T."/>
            <person name="Montmayeur A."/>
            <person name="Murphy C."/>
            <person name="Neiman D."/>
            <person name="Pearson M."/>
            <person name="Priest M."/>
            <person name="Roberts A."/>
            <person name="Saif S."/>
            <person name="Shea T."/>
            <person name="Shenoy N."/>
            <person name="Sisk P."/>
            <person name="Stolte C."/>
            <person name="Sykes S."/>
            <person name="Yandava C."/>
            <person name="Wortman J."/>
            <person name="Nusbaum C."/>
            <person name="Birren B."/>
        </authorList>
    </citation>
    <scope>NUCLEOTIDE SEQUENCE</scope>
    <source>
        <strain evidence="3">ATCC 64411</strain>
    </source>
</reference>
<feature type="domain" description="Alpha/beta hydrolase fold-3" evidence="2">
    <location>
        <begin position="37"/>
        <end position="174"/>
    </location>
</feature>
<dbReference type="STRING" id="644358.A0A0C4DNY2"/>
<protein>
    <recommendedName>
        <fullName evidence="2">Alpha/beta hydrolase fold-3 domain-containing protein</fullName>
    </recommendedName>
</protein>
<dbReference type="EMBL" id="ADBL01000368">
    <property type="status" value="NOT_ANNOTATED_CDS"/>
    <property type="molecule type" value="Genomic_DNA"/>
</dbReference>
<dbReference type="Gene3D" id="3.40.50.1820">
    <property type="entry name" value="alpha/beta hydrolase"/>
    <property type="match status" value="1"/>
</dbReference>
<reference evidence="3" key="1">
    <citation type="submission" date="2010-05" db="EMBL/GenBank/DDBJ databases">
        <title>The Genome Sequence of Magnaporthe poae strain ATCC 64411.</title>
        <authorList>
            <consortium name="The Broad Institute Genome Sequencing Platform"/>
            <consortium name="Broad Institute Genome Sequencing Center for Infectious Disease"/>
            <person name="Ma L.-J."/>
            <person name="Dead R."/>
            <person name="Young S."/>
            <person name="Zeng Q."/>
            <person name="Koehrsen M."/>
            <person name="Alvarado L."/>
            <person name="Berlin A."/>
            <person name="Chapman S.B."/>
            <person name="Chen Z."/>
            <person name="Freedman E."/>
            <person name="Gellesch M."/>
            <person name="Goldberg J."/>
            <person name="Griggs A."/>
            <person name="Gujja S."/>
            <person name="Heilman E.R."/>
            <person name="Heiman D."/>
            <person name="Hepburn T."/>
            <person name="Howarth C."/>
            <person name="Jen D."/>
            <person name="Larson L."/>
            <person name="Mehta T."/>
            <person name="Neiman D."/>
            <person name="Pearson M."/>
            <person name="Roberts A."/>
            <person name="Saif S."/>
            <person name="Shea T."/>
            <person name="Shenoy N."/>
            <person name="Sisk P."/>
            <person name="Stolte C."/>
            <person name="Sykes S."/>
            <person name="Walk T."/>
            <person name="White J."/>
            <person name="Yandava C."/>
            <person name="Haas B."/>
            <person name="Nusbaum C."/>
            <person name="Birren B."/>
        </authorList>
    </citation>
    <scope>NUCLEOTIDE SEQUENCE</scope>
    <source>
        <strain evidence="3">ATCC 64411</strain>
    </source>
</reference>
<dbReference type="PANTHER" id="PTHR48081:SF8">
    <property type="entry name" value="ALPHA_BETA HYDROLASE FOLD-3 DOMAIN-CONTAINING PROTEIN-RELATED"/>
    <property type="match status" value="1"/>
</dbReference>
<dbReference type="EMBL" id="GL876966">
    <property type="protein sequence ID" value="KLU82459.1"/>
    <property type="molecule type" value="Genomic_DNA"/>
</dbReference>
<keyword evidence="5" id="KW-1185">Reference proteome</keyword>
<dbReference type="InterPro" id="IPR029058">
    <property type="entry name" value="AB_hydrolase_fold"/>
</dbReference>
<dbReference type="eggNOG" id="KOG1515">
    <property type="taxonomic scope" value="Eukaryota"/>
</dbReference>
<organism evidence="4 5">
    <name type="scientific">Magnaporthiopsis poae (strain ATCC 64411 / 73-15)</name>
    <name type="common">Kentucky bluegrass fungus</name>
    <name type="synonym">Magnaporthe poae</name>
    <dbReference type="NCBI Taxonomy" id="644358"/>
    <lineage>
        <taxon>Eukaryota</taxon>
        <taxon>Fungi</taxon>
        <taxon>Dikarya</taxon>
        <taxon>Ascomycota</taxon>
        <taxon>Pezizomycotina</taxon>
        <taxon>Sordariomycetes</taxon>
        <taxon>Sordariomycetidae</taxon>
        <taxon>Magnaporthales</taxon>
        <taxon>Magnaporthaceae</taxon>
        <taxon>Magnaporthiopsis</taxon>
    </lineage>
</organism>
<name>A0A0C4DNY2_MAGP6</name>
<evidence type="ECO:0000256" key="1">
    <source>
        <dbReference type="ARBA" id="ARBA00022801"/>
    </source>
</evidence>
<dbReference type="GO" id="GO:0016787">
    <property type="term" value="F:hydrolase activity"/>
    <property type="evidence" value="ECO:0007669"/>
    <property type="project" value="UniProtKB-KW"/>
</dbReference>